<organism evidence="2 3">
    <name type="scientific">Ectothiorhodospira marina</name>
    <dbReference type="NCBI Taxonomy" id="1396821"/>
    <lineage>
        <taxon>Bacteria</taxon>
        <taxon>Pseudomonadati</taxon>
        <taxon>Pseudomonadota</taxon>
        <taxon>Gammaproteobacteria</taxon>
        <taxon>Chromatiales</taxon>
        <taxon>Ectothiorhodospiraceae</taxon>
        <taxon>Ectothiorhodospira</taxon>
    </lineage>
</organism>
<sequence length="100" mass="10778">MNDSQPTSPRRRLQSLLAIPDSQRTEEQWDELIELEISLAPVNQKKPGEQSAEPAGRAPRSSGPKRPRAGGNGGARKKTFSNKKTASQGSRSAPRGAVSE</sequence>
<evidence type="ECO:0000313" key="2">
    <source>
        <dbReference type="EMBL" id="SEK83425.1"/>
    </source>
</evidence>
<dbReference type="Proteomes" id="UP000199256">
    <property type="component" value="Unassembled WGS sequence"/>
</dbReference>
<evidence type="ECO:0000313" key="3">
    <source>
        <dbReference type="Proteomes" id="UP000199256"/>
    </source>
</evidence>
<feature type="compositionally biased region" description="Polar residues" evidence="1">
    <location>
        <begin position="82"/>
        <end position="91"/>
    </location>
</feature>
<dbReference type="AlphaFoldDB" id="A0A1H7KBV5"/>
<name>A0A1H7KBV5_9GAMM</name>
<feature type="region of interest" description="Disordered" evidence="1">
    <location>
        <begin position="1"/>
        <end position="26"/>
    </location>
</feature>
<proteinExistence type="predicted"/>
<reference evidence="3" key="1">
    <citation type="submission" date="2016-10" db="EMBL/GenBank/DDBJ databases">
        <authorList>
            <person name="Varghese N."/>
            <person name="Submissions S."/>
        </authorList>
    </citation>
    <scope>NUCLEOTIDE SEQUENCE [LARGE SCALE GENOMIC DNA]</scope>
    <source>
        <strain evidence="3">DSM 241</strain>
    </source>
</reference>
<dbReference type="EMBL" id="FOAA01000005">
    <property type="protein sequence ID" value="SEK83425.1"/>
    <property type="molecule type" value="Genomic_DNA"/>
</dbReference>
<gene>
    <name evidence="2" type="ORF">SAMN05444515_105183</name>
</gene>
<accession>A0A1H7KBV5</accession>
<dbReference type="RefSeq" id="WP_090252491.1">
    <property type="nucleotide sequence ID" value="NZ_FOAA01000005.1"/>
</dbReference>
<evidence type="ECO:0000256" key="1">
    <source>
        <dbReference type="SAM" id="MobiDB-lite"/>
    </source>
</evidence>
<feature type="region of interest" description="Disordered" evidence="1">
    <location>
        <begin position="39"/>
        <end position="100"/>
    </location>
</feature>
<dbReference type="OrthoDB" id="9182776at2"/>
<protein>
    <submittedName>
        <fullName evidence="2">Uncharacterized protein</fullName>
    </submittedName>
</protein>
<keyword evidence="3" id="KW-1185">Reference proteome</keyword>